<gene>
    <name evidence="1" type="ORF">P7K49_017435</name>
</gene>
<dbReference type="EMBL" id="JASSZA010000008">
    <property type="protein sequence ID" value="KAK2103579.1"/>
    <property type="molecule type" value="Genomic_DNA"/>
</dbReference>
<name>A0ABQ9V2H4_SAGOE</name>
<comment type="caution">
    <text evidence="1">The sequence shown here is derived from an EMBL/GenBank/DDBJ whole genome shotgun (WGS) entry which is preliminary data.</text>
</comment>
<sequence>MSQTRRFLENVIRASAVGSGMGNRINPSALSAGYWGTSERVDHSAWGEEERQRTDYEAGSWVIELS</sequence>
<dbReference type="Proteomes" id="UP001266305">
    <property type="component" value="Unassembled WGS sequence"/>
</dbReference>
<reference evidence="1 2" key="1">
    <citation type="submission" date="2023-05" db="EMBL/GenBank/DDBJ databases">
        <title>B98-5 Cell Line De Novo Hybrid Assembly: An Optical Mapping Approach.</title>
        <authorList>
            <person name="Kananen K."/>
            <person name="Auerbach J.A."/>
            <person name="Kautto E."/>
            <person name="Blachly J.S."/>
        </authorList>
    </citation>
    <scope>NUCLEOTIDE SEQUENCE [LARGE SCALE GENOMIC DNA]</scope>
    <source>
        <strain evidence="1">B95-8</strain>
        <tissue evidence="1">Cell line</tissue>
    </source>
</reference>
<organism evidence="1 2">
    <name type="scientific">Saguinus oedipus</name>
    <name type="common">Cotton-top tamarin</name>
    <name type="synonym">Oedipomidas oedipus</name>
    <dbReference type="NCBI Taxonomy" id="9490"/>
    <lineage>
        <taxon>Eukaryota</taxon>
        <taxon>Metazoa</taxon>
        <taxon>Chordata</taxon>
        <taxon>Craniata</taxon>
        <taxon>Vertebrata</taxon>
        <taxon>Euteleostomi</taxon>
        <taxon>Mammalia</taxon>
        <taxon>Eutheria</taxon>
        <taxon>Euarchontoglires</taxon>
        <taxon>Primates</taxon>
        <taxon>Haplorrhini</taxon>
        <taxon>Platyrrhini</taxon>
        <taxon>Cebidae</taxon>
        <taxon>Callitrichinae</taxon>
        <taxon>Saguinus</taxon>
    </lineage>
</organism>
<protein>
    <submittedName>
        <fullName evidence="1">Uncharacterized protein</fullName>
    </submittedName>
</protein>
<proteinExistence type="predicted"/>
<feature type="non-terminal residue" evidence="1">
    <location>
        <position position="66"/>
    </location>
</feature>
<evidence type="ECO:0000313" key="2">
    <source>
        <dbReference type="Proteomes" id="UP001266305"/>
    </source>
</evidence>
<evidence type="ECO:0000313" key="1">
    <source>
        <dbReference type="EMBL" id="KAK2103579.1"/>
    </source>
</evidence>
<keyword evidence="2" id="KW-1185">Reference proteome</keyword>
<accession>A0ABQ9V2H4</accession>